<keyword evidence="2" id="KW-1185">Reference proteome</keyword>
<dbReference type="Proteomes" id="UP000799770">
    <property type="component" value="Unassembled WGS sequence"/>
</dbReference>
<dbReference type="EMBL" id="ML977361">
    <property type="protein sequence ID" value="KAF2106616.1"/>
    <property type="molecule type" value="Genomic_DNA"/>
</dbReference>
<name>A0A6A5YHS2_9PLEO</name>
<evidence type="ECO:0000313" key="2">
    <source>
        <dbReference type="Proteomes" id="UP000799770"/>
    </source>
</evidence>
<reference evidence="1" key="1">
    <citation type="journal article" date="2020" name="Stud. Mycol.">
        <title>101 Dothideomycetes genomes: a test case for predicting lifestyles and emergence of pathogens.</title>
        <authorList>
            <person name="Haridas S."/>
            <person name="Albert R."/>
            <person name="Binder M."/>
            <person name="Bloem J."/>
            <person name="Labutti K."/>
            <person name="Salamov A."/>
            <person name="Andreopoulos B."/>
            <person name="Baker S."/>
            <person name="Barry K."/>
            <person name="Bills G."/>
            <person name="Bluhm B."/>
            <person name="Cannon C."/>
            <person name="Castanera R."/>
            <person name="Culley D."/>
            <person name="Daum C."/>
            <person name="Ezra D."/>
            <person name="Gonzalez J."/>
            <person name="Henrissat B."/>
            <person name="Kuo A."/>
            <person name="Liang C."/>
            <person name="Lipzen A."/>
            <person name="Lutzoni F."/>
            <person name="Magnuson J."/>
            <person name="Mondo S."/>
            <person name="Nolan M."/>
            <person name="Ohm R."/>
            <person name="Pangilinan J."/>
            <person name="Park H.-J."/>
            <person name="Ramirez L."/>
            <person name="Alfaro M."/>
            <person name="Sun H."/>
            <person name="Tritt A."/>
            <person name="Yoshinaga Y."/>
            <person name="Zwiers L.-H."/>
            <person name="Turgeon B."/>
            <person name="Goodwin S."/>
            <person name="Spatafora J."/>
            <person name="Crous P."/>
            <person name="Grigoriev I."/>
        </authorList>
    </citation>
    <scope>NUCLEOTIDE SEQUENCE</scope>
    <source>
        <strain evidence="1">CBS 627.86</strain>
    </source>
</reference>
<sequence>MTDVQSSKQPSIPPTAYLSSIENQLMMKYPYWFKESKPRLAASKASFYNEEGTHVSDAFLAGYQDAPNKIKAICKELDSVRDSLTDQFKDVRYFIGLLKDGYGEHAYMQRYMHHDIIYTHIQWMQDDVNELLEKHRWMVEEPIEAIAASPNNLMNRKCQIMILHSRDLFTLS</sequence>
<proteinExistence type="predicted"/>
<organism evidence="1 2">
    <name type="scientific">Lophiotrema nucula</name>
    <dbReference type="NCBI Taxonomy" id="690887"/>
    <lineage>
        <taxon>Eukaryota</taxon>
        <taxon>Fungi</taxon>
        <taxon>Dikarya</taxon>
        <taxon>Ascomycota</taxon>
        <taxon>Pezizomycotina</taxon>
        <taxon>Dothideomycetes</taxon>
        <taxon>Pleosporomycetidae</taxon>
        <taxon>Pleosporales</taxon>
        <taxon>Lophiotremataceae</taxon>
        <taxon>Lophiotrema</taxon>
    </lineage>
</organism>
<accession>A0A6A5YHS2</accession>
<gene>
    <name evidence="1" type="ORF">BDV96DRAFT_607303</name>
</gene>
<evidence type="ECO:0000313" key="1">
    <source>
        <dbReference type="EMBL" id="KAF2106616.1"/>
    </source>
</evidence>
<protein>
    <submittedName>
        <fullName evidence="1">Uncharacterized protein</fullName>
    </submittedName>
</protein>
<dbReference type="AlphaFoldDB" id="A0A6A5YHS2"/>